<dbReference type="GO" id="GO:0044780">
    <property type="term" value="P:bacterial-type flagellum assembly"/>
    <property type="evidence" value="ECO:0007669"/>
    <property type="project" value="InterPro"/>
</dbReference>
<name>A0AAW4WA69_9FIRM</name>
<dbReference type="RefSeq" id="WP_227709716.1">
    <property type="nucleotide sequence ID" value="NZ_JAJEQW010000002.1"/>
</dbReference>
<dbReference type="EMBL" id="JAJEQW010000002">
    <property type="protein sequence ID" value="MCC2241439.1"/>
    <property type="molecule type" value="Genomic_DNA"/>
</dbReference>
<reference evidence="6" key="1">
    <citation type="submission" date="2021-10" db="EMBL/GenBank/DDBJ databases">
        <title>Anaerobic single-cell dispensing facilitates the cultivation of human gut bacteria.</title>
        <authorList>
            <person name="Afrizal A."/>
        </authorList>
    </citation>
    <scope>NUCLEOTIDE SEQUENCE</scope>
    <source>
        <strain evidence="6">CLA-AA-H204</strain>
    </source>
</reference>
<evidence type="ECO:0000313" key="6">
    <source>
        <dbReference type="EMBL" id="MCC2241439.1"/>
    </source>
</evidence>
<comment type="caution">
    <text evidence="6">The sequence shown here is derived from an EMBL/GenBank/DDBJ whole genome shotgun (WGS) entry which is preliminary data.</text>
</comment>
<sequence length="158" mass="18365">MDSRTKQDFTRRITQSNRSELVVVLYDICFSYLDEAEKNLKEKDFDVYKEAIRKADAVIGELQAALNFQYELSPQLYPLYSYCRRELMRSMYQQSGDGIAHAKRVLSGLYQAFCEVAKQDTSEPLMHNTQQVYAGMTYGKEQLNENFQESDTSRGFFA</sequence>
<evidence type="ECO:0000256" key="4">
    <source>
        <dbReference type="ARBA" id="ARBA00022795"/>
    </source>
</evidence>
<keyword evidence="6" id="KW-0966">Cell projection</keyword>
<evidence type="ECO:0000313" key="7">
    <source>
        <dbReference type="Proteomes" id="UP001198893"/>
    </source>
</evidence>
<dbReference type="PANTHER" id="PTHR34773">
    <property type="entry name" value="FLAGELLAR SECRETION CHAPERONE FLIS"/>
    <property type="match status" value="1"/>
</dbReference>
<keyword evidence="3" id="KW-0963">Cytoplasm</keyword>
<proteinExistence type="inferred from homology"/>
<dbReference type="Gene3D" id="1.20.120.340">
    <property type="entry name" value="Flagellar protein FliS"/>
    <property type="match status" value="1"/>
</dbReference>
<comment type="similarity">
    <text evidence="2">Belongs to the FliS family.</text>
</comment>
<dbReference type="GO" id="GO:0005829">
    <property type="term" value="C:cytosol"/>
    <property type="evidence" value="ECO:0007669"/>
    <property type="project" value="UniProtKB-SubCell"/>
</dbReference>
<keyword evidence="4" id="KW-1005">Bacterial flagellum biogenesis</keyword>
<evidence type="ECO:0000256" key="2">
    <source>
        <dbReference type="ARBA" id="ARBA00008787"/>
    </source>
</evidence>
<dbReference type="SUPFAM" id="SSF101116">
    <property type="entry name" value="Flagellar export chaperone FliS"/>
    <property type="match status" value="1"/>
</dbReference>
<keyword evidence="5" id="KW-0143">Chaperone</keyword>
<evidence type="ECO:0000256" key="3">
    <source>
        <dbReference type="ARBA" id="ARBA00022490"/>
    </source>
</evidence>
<evidence type="ECO:0000256" key="5">
    <source>
        <dbReference type="ARBA" id="ARBA00023186"/>
    </source>
</evidence>
<gene>
    <name evidence="6" type="ORF">LKD47_03845</name>
</gene>
<dbReference type="Pfam" id="PF02561">
    <property type="entry name" value="FliS"/>
    <property type="match status" value="1"/>
</dbReference>
<dbReference type="CDD" id="cd16098">
    <property type="entry name" value="FliS"/>
    <property type="match status" value="1"/>
</dbReference>
<keyword evidence="6" id="KW-0969">Cilium</keyword>
<accession>A0AAW4WA69</accession>
<protein>
    <submittedName>
        <fullName evidence="6">Flagellar protein FliS</fullName>
    </submittedName>
</protein>
<evidence type="ECO:0000256" key="1">
    <source>
        <dbReference type="ARBA" id="ARBA00004514"/>
    </source>
</evidence>
<dbReference type="Proteomes" id="UP001198893">
    <property type="component" value="Unassembled WGS sequence"/>
</dbReference>
<dbReference type="GO" id="GO:0071973">
    <property type="term" value="P:bacterial-type flagellum-dependent cell motility"/>
    <property type="evidence" value="ECO:0007669"/>
    <property type="project" value="TreeGrafter"/>
</dbReference>
<keyword evidence="6" id="KW-0282">Flagellum</keyword>
<dbReference type="InterPro" id="IPR003713">
    <property type="entry name" value="FliS"/>
</dbReference>
<dbReference type="PANTHER" id="PTHR34773:SF1">
    <property type="entry name" value="FLAGELLAR SECRETION CHAPERONE FLIS"/>
    <property type="match status" value="1"/>
</dbReference>
<organism evidence="6 7">
    <name type="scientific">Roseburia amylophila</name>
    <dbReference type="NCBI Taxonomy" id="2981794"/>
    <lineage>
        <taxon>Bacteria</taxon>
        <taxon>Bacillati</taxon>
        <taxon>Bacillota</taxon>
        <taxon>Clostridia</taxon>
        <taxon>Lachnospirales</taxon>
        <taxon>Lachnospiraceae</taxon>
        <taxon>Roseburia</taxon>
    </lineage>
</organism>
<comment type="subcellular location">
    <subcellularLocation>
        <location evidence="1">Cytoplasm</location>
        <location evidence="1">Cytosol</location>
    </subcellularLocation>
</comment>
<dbReference type="InterPro" id="IPR036584">
    <property type="entry name" value="FliS_sf"/>
</dbReference>
<dbReference type="AlphaFoldDB" id="A0AAW4WA69"/>